<reference evidence="2" key="1">
    <citation type="journal article" date="2019" name="Plant J.">
        <title>Chlorella vulgaris genome assembly and annotation reveals the molecular basis for metabolic acclimation to high light conditions.</title>
        <authorList>
            <person name="Cecchin M."/>
            <person name="Marcolungo L."/>
            <person name="Rossato M."/>
            <person name="Girolomoni L."/>
            <person name="Cosentino E."/>
            <person name="Cuine S."/>
            <person name="Li-Beisson Y."/>
            <person name="Delledonne M."/>
            <person name="Ballottari M."/>
        </authorList>
    </citation>
    <scope>NUCLEOTIDE SEQUENCE</scope>
    <source>
        <strain evidence="2">211/11P</strain>
    </source>
</reference>
<evidence type="ECO:0000313" key="3">
    <source>
        <dbReference type="Proteomes" id="UP001055712"/>
    </source>
</evidence>
<dbReference type="OrthoDB" id="506995at2759"/>
<comment type="caution">
    <text evidence="2">The sequence shown here is derived from an EMBL/GenBank/DDBJ whole genome shotgun (WGS) entry which is preliminary data.</text>
</comment>
<dbReference type="EMBL" id="SIDB01000008">
    <property type="protein sequence ID" value="KAI3429405.1"/>
    <property type="molecule type" value="Genomic_DNA"/>
</dbReference>
<dbReference type="Proteomes" id="UP001055712">
    <property type="component" value="Unassembled WGS sequence"/>
</dbReference>
<dbReference type="AlphaFoldDB" id="A0A9D4TMT4"/>
<keyword evidence="3" id="KW-1185">Reference proteome</keyword>
<evidence type="ECO:0000256" key="1">
    <source>
        <dbReference type="SAM" id="MobiDB-lite"/>
    </source>
</evidence>
<accession>A0A9D4TMT4</accession>
<feature type="region of interest" description="Disordered" evidence="1">
    <location>
        <begin position="90"/>
        <end position="109"/>
    </location>
</feature>
<reference evidence="2" key="2">
    <citation type="submission" date="2020-11" db="EMBL/GenBank/DDBJ databases">
        <authorList>
            <person name="Cecchin M."/>
            <person name="Marcolungo L."/>
            <person name="Rossato M."/>
            <person name="Girolomoni L."/>
            <person name="Cosentino E."/>
            <person name="Cuine S."/>
            <person name="Li-Beisson Y."/>
            <person name="Delledonne M."/>
            <person name="Ballottari M."/>
        </authorList>
    </citation>
    <scope>NUCLEOTIDE SEQUENCE</scope>
    <source>
        <strain evidence="2">211/11P</strain>
        <tissue evidence="2">Whole cell</tissue>
    </source>
</reference>
<name>A0A9D4TMT4_CHLVU</name>
<organism evidence="2 3">
    <name type="scientific">Chlorella vulgaris</name>
    <name type="common">Green alga</name>
    <dbReference type="NCBI Taxonomy" id="3077"/>
    <lineage>
        <taxon>Eukaryota</taxon>
        <taxon>Viridiplantae</taxon>
        <taxon>Chlorophyta</taxon>
        <taxon>core chlorophytes</taxon>
        <taxon>Trebouxiophyceae</taxon>
        <taxon>Chlorellales</taxon>
        <taxon>Chlorellaceae</taxon>
        <taxon>Chlorella clade</taxon>
        <taxon>Chlorella</taxon>
    </lineage>
</organism>
<proteinExistence type="predicted"/>
<sequence>MTGAGVGASTGDAGKYMGDEAVLGNCTVPELNISGLLDYGCRIFNDSCFDQHRIIVYNPPDDLEFPYPSLDMGWTETWVPGWTILNKTGAGPIGTGKAQPQVRKNSTADRPDLTDPLFSACHTPLVWNSPYHIAFGEFFDNSFVPLWDMQHQRNLFDENIQLVDNNILYWTARVMNDSNWAPAAWERDGAPNHIYAIERNSRLLWEQWEPIFRNITAVRRNKEAYEELEFRRDVYFEI</sequence>
<protein>
    <submittedName>
        <fullName evidence="2">Uncharacterized protein</fullName>
    </submittedName>
</protein>
<gene>
    <name evidence="2" type="ORF">D9Q98_005500</name>
</gene>
<evidence type="ECO:0000313" key="2">
    <source>
        <dbReference type="EMBL" id="KAI3429405.1"/>
    </source>
</evidence>